<proteinExistence type="predicted"/>
<dbReference type="InterPro" id="IPR046341">
    <property type="entry name" value="SET_dom_sf"/>
</dbReference>
<dbReference type="OrthoDB" id="265717at2759"/>
<dbReference type="InterPro" id="IPR053010">
    <property type="entry name" value="SET_SmydA-8"/>
</dbReference>
<dbReference type="PANTHER" id="PTHR46455:SF5">
    <property type="entry name" value="SET AND MYND DOMAIN CONTAINING, ARTHROPOD-SPECIFIC, MEMBER 4, ISOFORM A"/>
    <property type="match status" value="1"/>
</dbReference>
<gene>
    <name evidence="2" type="ORF">JKP88DRAFT_166663</name>
</gene>
<protein>
    <recommendedName>
        <fullName evidence="1">SET domain-containing protein</fullName>
    </recommendedName>
</protein>
<dbReference type="CDD" id="cd20071">
    <property type="entry name" value="SET_SMYD"/>
    <property type="match status" value="1"/>
</dbReference>
<dbReference type="SUPFAM" id="SSF82199">
    <property type="entry name" value="SET domain"/>
    <property type="match status" value="1"/>
</dbReference>
<reference evidence="2" key="1">
    <citation type="submission" date="2021-02" db="EMBL/GenBank/DDBJ databases">
        <title>First Annotated Genome of the Yellow-green Alga Tribonema minus.</title>
        <authorList>
            <person name="Mahan K.M."/>
        </authorList>
    </citation>
    <scope>NUCLEOTIDE SEQUENCE</scope>
    <source>
        <strain evidence="2">UTEX B ZZ1240</strain>
    </source>
</reference>
<accession>A0A835YUG0</accession>
<dbReference type="EMBL" id="JAFCMP010000401">
    <property type="protein sequence ID" value="KAG5180292.1"/>
    <property type="molecule type" value="Genomic_DNA"/>
</dbReference>
<evidence type="ECO:0000313" key="3">
    <source>
        <dbReference type="Proteomes" id="UP000664859"/>
    </source>
</evidence>
<dbReference type="AlphaFoldDB" id="A0A835YUG0"/>
<evidence type="ECO:0000313" key="2">
    <source>
        <dbReference type="EMBL" id="KAG5180292.1"/>
    </source>
</evidence>
<comment type="caution">
    <text evidence="2">The sequence shown here is derived from an EMBL/GenBank/DDBJ whole genome shotgun (WGS) entry which is preliminary data.</text>
</comment>
<dbReference type="Gene3D" id="2.170.270.10">
    <property type="entry name" value="SET domain"/>
    <property type="match status" value="1"/>
</dbReference>
<name>A0A835YUG0_9STRA</name>
<feature type="domain" description="SET" evidence="1">
    <location>
        <begin position="2"/>
        <end position="163"/>
    </location>
</feature>
<dbReference type="Pfam" id="PF00856">
    <property type="entry name" value="SET"/>
    <property type="match status" value="1"/>
</dbReference>
<evidence type="ECO:0000259" key="1">
    <source>
        <dbReference type="Pfam" id="PF00856"/>
    </source>
</evidence>
<sequence length="269" mass="29487">MGRVLRATRAFAPGDLVLREAPLLVFVDDDGGHDLVAKALKLSEEERLKLLDMYHLRPGDDPRFAIASYVTEKIEKKVRSVVSSRASESAYRFAFEAISVAKFNAHDFTTASDQSLSGLFPLASLACHSCDANCTFTTMSPSGVISYYAARRISEGDSISILYDGRNAGMPTLQRWKLMAKGRDFMCQCLRCTGPDAMSGIKCHRCQEGVSMPTFPRLLPSTRELPTIADATWLCDTCGCAPEPSMLAKQLTEVSDLTTQLLNVVGSNR</sequence>
<dbReference type="InterPro" id="IPR001214">
    <property type="entry name" value="SET_dom"/>
</dbReference>
<organism evidence="2 3">
    <name type="scientific">Tribonema minus</name>
    <dbReference type="NCBI Taxonomy" id="303371"/>
    <lineage>
        <taxon>Eukaryota</taxon>
        <taxon>Sar</taxon>
        <taxon>Stramenopiles</taxon>
        <taxon>Ochrophyta</taxon>
        <taxon>PX clade</taxon>
        <taxon>Xanthophyceae</taxon>
        <taxon>Tribonematales</taxon>
        <taxon>Tribonemataceae</taxon>
        <taxon>Tribonema</taxon>
    </lineage>
</organism>
<dbReference type="PANTHER" id="PTHR46455">
    <property type="entry name" value="SET AND MYND DOMAIN CONTAINING, ARTHROPOD-SPECIFIC, MEMBER 4, ISOFORM A"/>
    <property type="match status" value="1"/>
</dbReference>
<keyword evidence="3" id="KW-1185">Reference proteome</keyword>
<dbReference type="Proteomes" id="UP000664859">
    <property type="component" value="Unassembled WGS sequence"/>
</dbReference>